<evidence type="ECO:0000313" key="2">
    <source>
        <dbReference type="EMBL" id="KAK0577421.1"/>
    </source>
</evidence>
<reference evidence="2" key="2">
    <citation type="submission" date="2023-06" db="EMBL/GenBank/DDBJ databases">
        <authorList>
            <person name="Swenson N.G."/>
            <person name="Wegrzyn J.L."/>
            <person name="Mcevoy S.L."/>
        </authorList>
    </citation>
    <scope>NUCLEOTIDE SEQUENCE</scope>
    <source>
        <strain evidence="2">NS2018</strain>
        <tissue evidence="2">Leaf</tissue>
    </source>
</reference>
<evidence type="ECO:0000313" key="3">
    <source>
        <dbReference type="Proteomes" id="UP001168877"/>
    </source>
</evidence>
<comment type="caution">
    <text evidence="2">The sequence shown here is derived from an EMBL/GenBank/DDBJ whole genome shotgun (WGS) entry which is preliminary data.</text>
</comment>
<sequence>MEQQQNDSAKMDADPERLKKHMSVCFEIMVHLAEIYDKLRSPENPETIQSLPAGLENPGLEMIDCPSPPPDGEEDSDGTFTSA</sequence>
<dbReference type="Proteomes" id="UP001168877">
    <property type="component" value="Unassembled WGS sequence"/>
</dbReference>
<proteinExistence type="predicted"/>
<gene>
    <name evidence="2" type="ORF">LWI29_032793</name>
</gene>
<dbReference type="EMBL" id="JAUESC010000386">
    <property type="protein sequence ID" value="KAK0577421.1"/>
    <property type="molecule type" value="Genomic_DNA"/>
</dbReference>
<dbReference type="AlphaFoldDB" id="A0AA39VEU7"/>
<protein>
    <submittedName>
        <fullName evidence="2">Uncharacterized protein</fullName>
    </submittedName>
</protein>
<keyword evidence="3" id="KW-1185">Reference proteome</keyword>
<organism evidence="2 3">
    <name type="scientific">Acer saccharum</name>
    <name type="common">Sugar maple</name>
    <dbReference type="NCBI Taxonomy" id="4024"/>
    <lineage>
        <taxon>Eukaryota</taxon>
        <taxon>Viridiplantae</taxon>
        <taxon>Streptophyta</taxon>
        <taxon>Embryophyta</taxon>
        <taxon>Tracheophyta</taxon>
        <taxon>Spermatophyta</taxon>
        <taxon>Magnoliopsida</taxon>
        <taxon>eudicotyledons</taxon>
        <taxon>Gunneridae</taxon>
        <taxon>Pentapetalae</taxon>
        <taxon>rosids</taxon>
        <taxon>malvids</taxon>
        <taxon>Sapindales</taxon>
        <taxon>Sapindaceae</taxon>
        <taxon>Hippocastanoideae</taxon>
        <taxon>Acereae</taxon>
        <taxon>Acer</taxon>
    </lineage>
</organism>
<evidence type="ECO:0000256" key="1">
    <source>
        <dbReference type="SAM" id="MobiDB-lite"/>
    </source>
</evidence>
<feature type="region of interest" description="Disordered" evidence="1">
    <location>
        <begin position="43"/>
        <end position="83"/>
    </location>
</feature>
<accession>A0AA39VEU7</accession>
<name>A0AA39VEU7_ACESA</name>
<reference evidence="2" key="1">
    <citation type="journal article" date="2022" name="Plant J.">
        <title>Strategies of tolerance reflected in two North American maple genomes.</title>
        <authorList>
            <person name="McEvoy S.L."/>
            <person name="Sezen U.U."/>
            <person name="Trouern-Trend A."/>
            <person name="McMahon S.M."/>
            <person name="Schaberg P.G."/>
            <person name="Yang J."/>
            <person name="Wegrzyn J.L."/>
            <person name="Swenson N.G."/>
        </authorList>
    </citation>
    <scope>NUCLEOTIDE SEQUENCE</scope>
    <source>
        <strain evidence="2">NS2018</strain>
    </source>
</reference>